<evidence type="ECO:0000259" key="1">
    <source>
        <dbReference type="Pfam" id="PF02557"/>
    </source>
</evidence>
<sequence length="259" mass="29579">MTKRLSKLGILGFLIMLILPLQSLKVQANAYIQPTTLDLIVATKSGASLQELLEDLPENATSSDPNLMLINALHPIESDLWMDFAYTDKGEMFDSAISGYYYQMINDAAAQGIYYDVVSAYRTIEEQTYNRTVRINAYLAEGYSQADAINLTDRYYAPANASEHNTGLVFDLLGYDWVNIGGGLSADYAYQYSAVWLAENAYQYGFILRYPEGKTHLTGYYFEPWHYRYVGYEHAEYMFRHGLVLEEYLLLLQTREALN</sequence>
<dbReference type="PANTHER" id="PTHR34385">
    <property type="entry name" value="D-ALANYL-D-ALANINE CARBOXYPEPTIDASE"/>
    <property type="match status" value="1"/>
</dbReference>
<feature type="domain" description="D-alanyl-D-alanine carboxypeptidase-like core" evidence="1">
    <location>
        <begin position="96"/>
        <end position="231"/>
    </location>
</feature>
<dbReference type="EMBL" id="CP102453">
    <property type="protein sequence ID" value="UUX33031.1"/>
    <property type="molecule type" value="Genomic_DNA"/>
</dbReference>
<dbReference type="Gene3D" id="3.30.1380.10">
    <property type="match status" value="1"/>
</dbReference>
<dbReference type="InterPro" id="IPR058193">
    <property type="entry name" value="VanY/YodJ_core_dom"/>
</dbReference>
<dbReference type="Pfam" id="PF02557">
    <property type="entry name" value="VanY"/>
    <property type="match status" value="1"/>
</dbReference>
<dbReference type="Proteomes" id="UP001315967">
    <property type="component" value="Chromosome"/>
</dbReference>
<accession>A0ABY5P365</accession>
<name>A0ABY5P365_9LACT</name>
<evidence type="ECO:0000313" key="2">
    <source>
        <dbReference type="EMBL" id="UUX33031.1"/>
    </source>
</evidence>
<organism evidence="2 3">
    <name type="scientific">Fundicoccus culcitae</name>
    <dbReference type="NCBI Taxonomy" id="2969821"/>
    <lineage>
        <taxon>Bacteria</taxon>
        <taxon>Bacillati</taxon>
        <taxon>Bacillota</taxon>
        <taxon>Bacilli</taxon>
        <taxon>Lactobacillales</taxon>
        <taxon>Aerococcaceae</taxon>
        <taxon>Fundicoccus</taxon>
    </lineage>
</organism>
<dbReference type="PANTHER" id="PTHR34385:SF1">
    <property type="entry name" value="PEPTIDOGLYCAN L-ALANYL-D-GLUTAMATE ENDOPEPTIDASE CWLK"/>
    <property type="match status" value="1"/>
</dbReference>
<dbReference type="SUPFAM" id="SSF55166">
    <property type="entry name" value="Hedgehog/DD-peptidase"/>
    <property type="match status" value="1"/>
</dbReference>
<dbReference type="InterPro" id="IPR052179">
    <property type="entry name" value="DD-CPase-like"/>
</dbReference>
<protein>
    <submittedName>
        <fullName evidence="2">M15 family metallopeptidase</fullName>
    </submittedName>
</protein>
<keyword evidence="3" id="KW-1185">Reference proteome</keyword>
<proteinExistence type="predicted"/>
<dbReference type="CDD" id="cd14852">
    <property type="entry name" value="LD-carboxypeptidase"/>
    <property type="match status" value="1"/>
</dbReference>
<dbReference type="RefSeq" id="WP_313792531.1">
    <property type="nucleotide sequence ID" value="NZ_CP102453.1"/>
</dbReference>
<evidence type="ECO:0000313" key="3">
    <source>
        <dbReference type="Proteomes" id="UP001315967"/>
    </source>
</evidence>
<dbReference type="InterPro" id="IPR009045">
    <property type="entry name" value="Zn_M74/Hedgehog-like"/>
</dbReference>
<reference evidence="2 3" key="1">
    <citation type="submission" date="2022-08" db="EMBL/GenBank/DDBJ databases">
        <title>Aerococcaceae sp. nov isolated from spoiled eye mask.</title>
        <authorList>
            <person name="Zhou G."/>
            <person name="Xie X.-B."/>
            <person name="Shi Q.-S."/>
            <person name="Wang Y.-S."/>
            <person name="Wen X."/>
            <person name="Peng H."/>
            <person name="Yang X.-J."/>
            <person name="Tao H.-B."/>
            <person name="Huang X.-M."/>
        </authorList>
    </citation>
    <scope>NUCLEOTIDE SEQUENCE [LARGE SCALE GENOMIC DNA]</scope>
    <source>
        <strain evidence="3">DM20194951</strain>
    </source>
</reference>
<dbReference type="InterPro" id="IPR003709">
    <property type="entry name" value="VanY-like_core_dom"/>
</dbReference>
<gene>
    <name evidence="2" type="ORF">NRE15_08920</name>
</gene>